<gene>
    <name evidence="1" type="ORF">Mlaev_02380</name>
</gene>
<dbReference type="EMBL" id="LRAD01000050">
    <property type="protein sequence ID" value="KXZ59091.1"/>
    <property type="molecule type" value="Genomic_DNA"/>
</dbReference>
<dbReference type="PATRIC" id="fig|36807.3.peg.2421"/>
<evidence type="ECO:0008006" key="3">
    <source>
        <dbReference type="Google" id="ProtNLM"/>
    </source>
</evidence>
<dbReference type="Proteomes" id="UP000075357">
    <property type="component" value="Unassembled WGS sequence"/>
</dbReference>
<evidence type="ECO:0000313" key="2">
    <source>
        <dbReference type="Proteomes" id="UP000075357"/>
    </source>
</evidence>
<organism evidence="1 2">
    <name type="scientific">Microbacterium laevaniformans</name>
    <dbReference type="NCBI Taxonomy" id="36807"/>
    <lineage>
        <taxon>Bacteria</taxon>
        <taxon>Bacillati</taxon>
        <taxon>Actinomycetota</taxon>
        <taxon>Actinomycetes</taxon>
        <taxon>Micrococcales</taxon>
        <taxon>Microbacteriaceae</taxon>
        <taxon>Microbacterium</taxon>
    </lineage>
</organism>
<keyword evidence="2" id="KW-1185">Reference proteome</keyword>
<dbReference type="Pfam" id="PF13830">
    <property type="entry name" value="DUF4192"/>
    <property type="match status" value="1"/>
</dbReference>
<sequence length="341" mass="36374">MTTTAQPTIVQATSAADFLGLIPALIGYTPTRSIVVVPFRGNHTAGAARFDLNEDTDPQALASTITGIVCRIPDARAVAVVIYTDQDGHTTRPIIGALLDRATECGFGIKDALYVARDGWGSALTDEQPHPLTEINSALAAGRATTGDQHSGTEIPAPDEDRLEAVLAAFEDFGLADVAETDWVALAEVAATTRPEEIDPFDAASLIFALSRPSLRDIAIVQWATDEHGGERAAEAQAGWEHGEEYPTDLASIMWGDAPRPDARRLQSALATVRHLTALAPQPLRAGLLATIAWLSWALGHSTHADAYARQALTIEPGHGLSEIVASFVQAGHLPRWAFER</sequence>
<accession>A0A150HAN5</accession>
<dbReference type="AlphaFoldDB" id="A0A150HAN5"/>
<dbReference type="RefSeq" id="WP_058633114.1">
    <property type="nucleotide sequence ID" value="NZ_LRAD01000050.1"/>
</dbReference>
<reference evidence="1 2" key="1">
    <citation type="submission" date="2016-01" db="EMBL/GenBank/DDBJ databases">
        <title>Draft genome sequences of Microbacterium laevaniformans LCDC 91-0039 and the type strain of Microbacterium hominis LCDC 84-209.</title>
        <authorList>
            <person name="Bernier A.-M."/>
            <person name="Bernard K."/>
        </authorList>
    </citation>
    <scope>NUCLEOTIDE SEQUENCE [LARGE SCALE GENOMIC DNA]</scope>
    <source>
        <strain evidence="1 2">LCDC 91-0039</strain>
    </source>
</reference>
<comment type="caution">
    <text evidence="1">The sequence shown here is derived from an EMBL/GenBank/DDBJ whole genome shotgun (WGS) entry which is preliminary data.</text>
</comment>
<dbReference type="STRING" id="36807.Mlaev_02380"/>
<dbReference type="InterPro" id="IPR025447">
    <property type="entry name" value="DUF4192"/>
</dbReference>
<protein>
    <recommendedName>
        <fullName evidence="3">DUF4192 family protein</fullName>
    </recommendedName>
</protein>
<evidence type="ECO:0000313" key="1">
    <source>
        <dbReference type="EMBL" id="KXZ59091.1"/>
    </source>
</evidence>
<proteinExistence type="predicted"/>
<name>A0A150HAN5_9MICO</name>